<evidence type="ECO:0000313" key="2">
    <source>
        <dbReference type="Proteomes" id="UP000054538"/>
    </source>
</evidence>
<reference evidence="2" key="2">
    <citation type="submission" date="2015-01" db="EMBL/GenBank/DDBJ databases">
        <title>Evolutionary Origins and Diversification of the Mycorrhizal Mutualists.</title>
        <authorList>
            <consortium name="DOE Joint Genome Institute"/>
            <consortium name="Mycorrhizal Genomics Consortium"/>
            <person name="Kohler A."/>
            <person name="Kuo A."/>
            <person name="Nagy L.G."/>
            <person name="Floudas D."/>
            <person name="Copeland A."/>
            <person name="Barry K.W."/>
            <person name="Cichocki N."/>
            <person name="Veneault-Fourrey C."/>
            <person name="LaButti K."/>
            <person name="Lindquist E.A."/>
            <person name="Lipzen A."/>
            <person name="Lundell T."/>
            <person name="Morin E."/>
            <person name="Murat C."/>
            <person name="Riley R."/>
            <person name="Ohm R."/>
            <person name="Sun H."/>
            <person name="Tunlid A."/>
            <person name="Henrissat B."/>
            <person name="Grigoriev I.V."/>
            <person name="Hibbett D.S."/>
            <person name="Martin F."/>
        </authorList>
    </citation>
    <scope>NUCLEOTIDE SEQUENCE [LARGE SCALE GENOMIC DNA]</scope>
    <source>
        <strain evidence="2">Ve08.2h10</strain>
    </source>
</reference>
<dbReference type="Proteomes" id="UP000054538">
    <property type="component" value="Unassembled WGS sequence"/>
</dbReference>
<name>A0A0D0D2R8_9AGAM</name>
<dbReference type="EMBL" id="KN829043">
    <property type="protein sequence ID" value="KIK74239.1"/>
    <property type="molecule type" value="Genomic_DNA"/>
</dbReference>
<dbReference type="HOGENOM" id="CLU_003703_6_0_1"/>
<feature type="non-terminal residue" evidence="1">
    <location>
        <position position="1"/>
    </location>
</feature>
<dbReference type="OrthoDB" id="3265433at2759"/>
<evidence type="ECO:0000313" key="1">
    <source>
        <dbReference type="EMBL" id="KIK74239.1"/>
    </source>
</evidence>
<accession>A0A0D0D2R8</accession>
<dbReference type="STRING" id="930991.A0A0D0D2R8"/>
<protein>
    <submittedName>
        <fullName evidence="1">Uncharacterized protein</fullName>
    </submittedName>
</protein>
<dbReference type="AlphaFoldDB" id="A0A0D0D2R8"/>
<keyword evidence="2" id="KW-1185">Reference proteome</keyword>
<proteinExistence type="predicted"/>
<reference evidence="1 2" key="1">
    <citation type="submission" date="2014-04" db="EMBL/GenBank/DDBJ databases">
        <authorList>
            <consortium name="DOE Joint Genome Institute"/>
            <person name="Kuo A."/>
            <person name="Kohler A."/>
            <person name="Jargeat P."/>
            <person name="Nagy L.G."/>
            <person name="Floudas D."/>
            <person name="Copeland A."/>
            <person name="Barry K.W."/>
            <person name="Cichocki N."/>
            <person name="Veneault-Fourrey C."/>
            <person name="LaButti K."/>
            <person name="Lindquist E.A."/>
            <person name="Lipzen A."/>
            <person name="Lundell T."/>
            <person name="Morin E."/>
            <person name="Murat C."/>
            <person name="Sun H."/>
            <person name="Tunlid A."/>
            <person name="Henrissat B."/>
            <person name="Grigoriev I.V."/>
            <person name="Hibbett D.S."/>
            <person name="Martin F."/>
            <person name="Nordberg H.P."/>
            <person name="Cantor M.N."/>
            <person name="Hua S.X."/>
        </authorList>
    </citation>
    <scope>NUCLEOTIDE SEQUENCE [LARGE SCALE GENOMIC DNA]</scope>
    <source>
        <strain evidence="1 2">Ve08.2h10</strain>
    </source>
</reference>
<dbReference type="InParanoid" id="A0A0D0D2R8"/>
<sequence>RAMISLGADEDTLVQYQALEKEHLKVITAVSDPNAQGHQDSTLAWFWTMDVQRDAEMNDWMSEFYRGHWLRAKALKDRWEEEVELLRAEGKWIINFFDYKARSWDKLFWASEMQGWVGHACYAVQQWADFSRLWDHYKDLLHM</sequence>
<gene>
    <name evidence="1" type="ORF">PAXRUDRAFT_176339</name>
</gene>
<organism evidence="1 2">
    <name type="scientific">Paxillus rubicundulus Ve08.2h10</name>
    <dbReference type="NCBI Taxonomy" id="930991"/>
    <lineage>
        <taxon>Eukaryota</taxon>
        <taxon>Fungi</taxon>
        <taxon>Dikarya</taxon>
        <taxon>Basidiomycota</taxon>
        <taxon>Agaricomycotina</taxon>
        <taxon>Agaricomycetes</taxon>
        <taxon>Agaricomycetidae</taxon>
        <taxon>Boletales</taxon>
        <taxon>Paxilineae</taxon>
        <taxon>Paxillaceae</taxon>
        <taxon>Paxillus</taxon>
    </lineage>
</organism>